<name>A0A318MRS6_FRIPE</name>
<sequence length="99" mass="11397">MSIKWMHDVCFSALLTGATGTEILSMTWDKIDFQNKIAIISSDIAKNEKTRLLMLNDEALKMVQQYAHLNAEHLSQFSNAVTIWSQNENKDNQHLGWWS</sequence>
<keyword evidence="1" id="KW-0233">DNA recombination</keyword>
<dbReference type="GO" id="GO:0006310">
    <property type="term" value="P:DNA recombination"/>
    <property type="evidence" value="ECO:0007669"/>
    <property type="project" value="UniProtKB-KW"/>
</dbReference>
<dbReference type="InterPro" id="IPR013762">
    <property type="entry name" value="Integrase-like_cat_sf"/>
</dbReference>
<accession>A0A318MRS6</accession>
<evidence type="ECO:0000313" key="4">
    <source>
        <dbReference type="Proteomes" id="UP000247838"/>
    </source>
</evidence>
<comment type="caution">
    <text evidence="3">The sequence shown here is derived from an EMBL/GenBank/DDBJ whole genome shotgun (WGS) entry which is preliminary data.</text>
</comment>
<dbReference type="InterPro" id="IPR002104">
    <property type="entry name" value="Integrase_catalytic"/>
</dbReference>
<dbReference type="InterPro" id="IPR011010">
    <property type="entry name" value="DNA_brk_join_enz"/>
</dbReference>
<dbReference type="SUPFAM" id="SSF56349">
    <property type="entry name" value="DNA breaking-rejoining enzymes"/>
    <property type="match status" value="1"/>
</dbReference>
<dbReference type="Proteomes" id="UP000247838">
    <property type="component" value="Unassembled WGS sequence"/>
</dbReference>
<dbReference type="Pfam" id="PF00589">
    <property type="entry name" value="Phage_integrase"/>
    <property type="match status" value="1"/>
</dbReference>
<evidence type="ECO:0000313" key="3">
    <source>
        <dbReference type="EMBL" id="PXY95231.1"/>
    </source>
</evidence>
<evidence type="ECO:0000259" key="2">
    <source>
        <dbReference type="Pfam" id="PF00589"/>
    </source>
</evidence>
<dbReference type="AlphaFoldDB" id="A0A318MRS6"/>
<dbReference type="GO" id="GO:0015074">
    <property type="term" value="P:DNA integration"/>
    <property type="evidence" value="ECO:0007669"/>
    <property type="project" value="InterPro"/>
</dbReference>
<proteinExistence type="predicted"/>
<feature type="domain" description="Tyr recombinase" evidence="2">
    <location>
        <begin position="15"/>
        <end position="70"/>
    </location>
</feature>
<gene>
    <name evidence="3" type="ORF">DKK76_05475</name>
</gene>
<dbReference type="RefSeq" id="WP_110443470.1">
    <property type="nucleotide sequence ID" value="NZ_QGLM01000013.1"/>
</dbReference>
<organism evidence="3 4">
    <name type="scientific">Frischella perrara</name>
    <dbReference type="NCBI Taxonomy" id="1267021"/>
    <lineage>
        <taxon>Bacteria</taxon>
        <taxon>Pseudomonadati</taxon>
        <taxon>Pseudomonadota</taxon>
        <taxon>Gammaproteobacteria</taxon>
        <taxon>Orbales</taxon>
        <taxon>Orbaceae</taxon>
        <taxon>Frischella</taxon>
    </lineage>
</organism>
<dbReference type="GO" id="GO:0003677">
    <property type="term" value="F:DNA binding"/>
    <property type="evidence" value="ECO:0007669"/>
    <property type="project" value="InterPro"/>
</dbReference>
<protein>
    <recommendedName>
        <fullName evidence="2">Tyr recombinase domain-containing protein</fullName>
    </recommendedName>
</protein>
<reference evidence="3 4" key="1">
    <citation type="submission" date="2018-05" db="EMBL/GenBank/DDBJ databases">
        <title>Reference genomes for bee gut microbiota database.</title>
        <authorList>
            <person name="Ellegaard K.M."/>
        </authorList>
    </citation>
    <scope>NUCLEOTIDE SEQUENCE [LARGE SCALE GENOMIC DNA]</scope>
    <source>
        <strain evidence="3 4">ESL0167</strain>
    </source>
</reference>
<evidence type="ECO:0000256" key="1">
    <source>
        <dbReference type="ARBA" id="ARBA00023172"/>
    </source>
</evidence>
<dbReference type="Gene3D" id="1.10.443.10">
    <property type="entry name" value="Intergrase catalytic core"/>
    <property type="match status" value="1"/>
</dbReference>
<dbReference type="EMBL" id="QGLM01000013">
    <property type="protein sequence ID" value="PXY95231.1"/>
    <property type="molecule type" value="Genomic_DNA"/>
</dbReference>